<evidence type="ECO:0000313" key="2">
    <source>
        <dbReference type="Proteomes" id="UP001159075"/>
    </source>
</evidence>
<gene>
    <name evidence="1" type="ORF">ODY93_20710</name>
</gene>
<dbReference type="Proteomes" id="UP001159075">
    <property type="component" value="Unassembled WGS sequence"/>
</dbReference>
<organism evidence="1 2">
    <name type="scientific">Shewanella xiamenensis</name>
    <dbReference type="NCBI Taxonomy" id="332186"/>
    <lineage>
        <taxon>Bacteria</taxon>
        <taxon>Pseudomonadati</taxon>
        <taxon>Pseudomonadota</taxon>
        <taxon>Gammaproteobacteria</taxon>
        <taxon>Alteromonadales</taxon>
        <taxon>Shewanellaceae</taxon>
        <taxon>Shewanella</taxon>
    </lineage>
</organism>
<dbReference type="EMBL" id="JAOTLW010000032">
    <property type="protein sequence ID" value="MDI5834011.1"/>
    <property type="molecule type" value="Genomic_DNA"/>
</dbReference>
<dbReference type="RefSeq" id="WP_140907241.1">
    <property type="nucleotide sequence ID" value="NZ_CP092630.1"/>
</dbReference>
<dbReference type="PROSITE" id="PS51257">
    <property type="entry name" value="PROKAR_LIPOPROTEIN"/>
    <property type="match status" value="1"/>
</dbReference>
<accession>A0ABT6UKD2</accession>
<comment type="caution">
    <text evidence="1">The sequence shown here is derived from an EMBL/GenBank/DDBJ whole genome shotgun (WGS) entry which is preliminary data.</text>
</comment>
<sequence>MAKIISAALGALMCGCAATKPTELELNFSYQDNYDYFGYITNWVKNLDIPPTPENTDGAEKDFSLCKNDTKERLIDNKIPSREVQLAFIVECMSKKGWFLSVDTYMVTR</sequence>
<name>A0ABT6UKD2_9GAMM</name>
<evidence type="ECO:0008006" key="3">
    <source>
        <dbReference type="Google" id="ProtNLM"/>
    </source>
</evidence>
<proteinExistence type="predicted"/>
<keyword evidence="2" id="KW-1185">Reference proteome</keyword>
<protein>
    <recommendedName>
        <fullName evidence="3">Lipoprotein</fullName>
    </recommendedName>
</protein>
<reference evidence="1 2" key="1">
    <citation type="submission" date="2022-09" db="EMBL/GenBank/DDBJ databases">
        <title>The outer-membrane cytochrome OmcA is essential for infection of Shewanella oneidensis by a zebrafish-associated bacteriophage.</title>
        <authorList>
            <person name="Grenfell A.W."/>
            <person name="Intile P."/>
            <person name="Mcfarlane J."/>
            <person name="Leung D."/>
            <person name="Abdalla K."/>
            <person name="Wold M."/>
            <person name="Kees E."/>
            <person name="Gralnick J."/>
        </authorList>
    </citation>
    <scope>NUCLEOTIDE SEQUENCE [LARGE SCALE GENOMIC DNA]</scope>
    <source>
        <strain evidence="1 2">NF-5</strain>
    </source>
</reference>
<evidence type="ECO:0000313" key="1">
    <source>
        <dbReference type="EMBL" id="MDI5834011.1"/>
    </source>
</evidence>